<dbReference type="FunFam" id="3.40.50.300:FF:000163">
    <property type="entry name" value="Multidrug resistance-associated protein member 4"/>
    <property type="match status" value="1"/>
</dbReference>
<dbReference type="FunFam" id="1.20.1560.10:FF:000020">
    <property type="entry name" value="ABC metal ion transporter"/>
    <property type="match status" value="1"/>
</dbReference>
<dbReference type="AlphaFoldDB" id="A0A7S1T954"/>
<feature type="transmembrane region" description="Helical" evidence="11">
    <location>
        <begin position="224"/>
        <end position="243"/>
    </location>
</feature>
<dbReference type="PROSITE" id="PS50929">
    <property type="entry name" value="ABC_TM1F"/>
    <property type="match status" value="2"/>
</dbReference>
<dbReference type="GO" id="GO:0016887">
    <property type="term" value="F:ATP hydrolysis activity"/>
    <property type="evidence" value="ECO:0007669"/>
    <property type="project" value="InterPro"/>
</dbReference>
<dbReference type="InterPro" id="IPR017871">
    <property type="entry name" value="ABC_transporter-like_CS"/>
</dbReference>
<evidence type="ECO:0000256" key="1">
    <source>
        <dbReference type="ARBA" id="ARBA00004128"/>
    </source>
</evidence>
<evidence type="ECO:0000256" key="7">
    <source>
        <dbReference type="ARBA" id="ARBA00022741"/>
    </source>
</evidence>
<evidence type="ECO:0000256" key="2">
    <source>
        <dbReference type="ARBA" id="ARBA00014334"/>
    </source>
</evidence>
<dbReference type="EMBL" id="HBGH01003366">
    <property type="protein sequence ID" value="CAD9228537.1"/>
    <property type="molecule type" value="Transcribed_RNA"/>
</dbReference>
<keyword evidence="10 11" id="KW-0472">Membrane</keyword>
<dbReference type="InterPro" id="IPR027417">
    <property type="entry name" value="P-loop_NTPase"/>
</dbReference>
<evidence type="ECO:0000259" key="12">
    <source>
        <dbReference type="PROSITE" id="PS50893"/>
    </source>
</evidence>
<reference evidence="14" key="1">
    <citation type="submission" date="2021-01" db="EMBL/GenBank/DDBJ databases">
        <authorList>
            <person name="Corre E."/>
            <person name="Pelletier E."/>
            <person name="Niang G."/>
            <person name="Scheremetjew M."/>
            <person name="Finn R."/>
            <person name="Kale V."/>
            <person name="Holt S."/>
            <person name="Cochrane G."/>
            <person name="Meng A."/>
            <person name="Brown T."/>
            <person name="Cohen L."/>
        </authorList>
    </citation>
    <scope>NUCLEOTIDE SEQUENCE</scope>
    <source>
        <strain evidence="14">SAG 36.94</strain>
    </source>
</reference>
<keyword evidence="3" id="KW-0813">Transport</keyword>
<keyword evidence="6" id="KW-0677">Repeat</keyword>
<dbReference type="SUPFAM" id="SSF52540">
    <property type="entry name" value="P-loop containing nucleoside triphosphate hydrolases"/>
    <property type="match status" value="2"/>
</dbReference>
<evidence type="ECO:0000256" key="3">
    <source>
        <dbReference type="ARBA" id="ARBA00022448"/>
    </source>
</evidence>
<gene>
    <name evidence="14" type="ORF">CCAE0312_LOCUS1823</name>
</gene>
<evidence type="ECO:0000256" key="4">
    <source>
        <dbReference type="ARBA" id="ARBA00022554"/>
    </source>
</evidence>
<keyword evidence="4" id="KW-0926">Vacuole</keyword>
<evidence type="ECO:0000256" key="5">
    <source>
        <dbReference type="ARBA" id="ARBA00022692"/>
    </source>
</evidence>
<feature type="transmembrane region" description="Helical" evidence="11">
    <location>
        <begin position="742"/>
        <end position="768"/>
    </location>
</feature>
<dbReference type="PROSITE" id="PS00211">
    <property type="entry name" value="ABC_TRANSPORTER_1"/>
    <property type="match status" value="2"/>
</dbReference>
<dbReference type="InterPro" id="IPR036640">
    <property type="entry name" value="ABC1_TM_sf"/>
</dbReference>
<dbReference type="InterPro" id="IPR011527">
    <property type="entry name" value="ABC1_TM_dom"/>
</dbReference>
<accession>A0A7S1T954</accession>
<feature type="domain" description="ABC transporter" evidence="12">
    <location>
        <begin position="420"/>
        <end position="650"/>
    </location>
</feature>
<name>A0A7S1T954_9RHOD</name>
<evidence type="ECO:0000259" key="13">
    <source>
        <dbReference type="PROSITE" id="PS50929"/>
    </source>
</evidence>
<feature type="domain" description="ABC transmembrane type-1" evidence="13">
    <location>
        <begin position="89"/>
        <end position="368"/>
    </location>
</feature>
<keyword evidence="8" id="KW-0067">ATP-binding</keyword>
<keyword evidence="9 11" id="KW-1133">Transmembrane helix</keyword>
<dbReference type="CDD" id="cd18603">
    <property type="entry name" value="ABC_6TM_MRP1_2_3_6_D2_like"/>
    <property type="match status" value="1"/>
</dbReference>
<sequence>MDEGWERTSGFWSRLWFSWVSPLLERGSERALQVEDLPGPAKEDRVAELSARFQRAWEEELHGPALPSLVRALFRADQNQFLYSAPIKFVYDLLHFVGPFALHGLLGYLSSSPADQGSIWRGLGYVALLFSSTSLQTLLLQSYFWRVQRSGHHIRAFLITAIYRKALRLSNMARNESTTGEMVNLIAVDSQNVGPNLLPFLHLVWSGPLQILLSLVALYRVLGIAALAGVMIMILLLPLNLYLARLERRFSDGLMEQKDRRTRLMNEVLLLVRHIKLFSWERRFREKIEEKREEEFKLLRSVEMTKALSAFVWQFTPVLVSISSFTVLVLRNGELALLPATVFSALALFNVLRFPLNVLPEVVADIIDAMVSARRIENFLLASENCGRLEDPASLHAAGFRRGNFYWEEVEPEVENEFEMETEGLLHSKPAGAVRKILCDPHIEFPAGKLIAVVGSVGTGKSSILCALLGQMVYEATDDSSAPAYLNGSVSYAPQVPWILSGTVRKNILFGDRLDWGRYEKVVSACALKQDLDAFPSGDLTEIGERGINLSGGQKARIALARAIYRAADTYLFDDPLSAVDAHVASHIFHEVMLGSLLQGKTRILVTHHIKYLARVDVVIRLLDGGTVEVESKETSLTSEEEEEHTFKSVETIPSSQTLYPRDTDESGATKLVAKEERLVGGVSRRVYEMYFGSMGLGAILMCLLFIVLNQAFRVFVDAWLSRWTDSTVVASQKNLHLKTGYFVTVYLLVALGSALFSVSWNMCAVLSSLIASRKLHNEMLFCVTRAPMAFFDSTPVGRILNRFAKDTDSLDRELPSAVKSFLSGFMNVCAAILVVLWAFSRSIIMIIPLVVIYRKVGEYFVRTSRELKRIFSLNLSPLLSHFGETVSGVNVIRAFDEEPSFIHDNEVLVANNMTPALLSIAANRWLSVRLEMLGNIFVVIAAVSATLNRGTMTPGLAGISITYALQVTSTLGWMIRAASNIETNMNNVERILQYISLEQEDEEVKEDSDPREGSWPSVGNVEFRDVVLKYRESQPAVLNQLSFTIEGGQKVGVCGRTGAGKSSLIMALFRMVELSSGQILLDGMNVRSLGLATLRKNITIISQDPALFSDTIRSNVDPFHEHSDSEIWEAIERVSLKELVSSLPLRLDTFVAEDGSNFSLGQRQLLCLSRALLRRSRIVVLDEATASLDFKTDEVVQLTIRQYFYDCTVICIAHRLQTILDSDHILVLDQGHLVEQGSPRSLLDDESSVFYGMARAQLAPQ</sequence>
<evidence type="ECO:0000256" key="11">
    <source>
        <dbReference type="SAM" id="Phobius"/>
    </source>
</evidence>
<dbReference type="FunFam" id="3.40.50.300:FF:000973">
    <property type="entry name" value="Multidrug resistance-associated protein 4"/>
    <property type="match status" value="1"/>
</dbReference>
<dbReference type="CDD" id="cd03244">
    <property type="entry name" value="ABCC_MRP_domain2"/>
    <property type="match status" value="1"/>
</dbReference>
<dbReference type="CDD" id="cd18595">
    <property type="entry name" value="ABC_6TM_MRP1_2_3_6_D1_like"/>
    <property type="match status" value="1"/>
</dbReference>
<evidence type="ECO:0000256" key="10">
    <source>
        <dbReference type="ARBA" id="ARBA00023136"/>
    </source>
</evidence>
<organism evidence="14">
    <name type="scientific">Compsopogon caeruleus</name>
    <dbReference type="NCBI Taxonomy" id="31354"/>
    <lineage>
        <taxon>Eukaryota</taxon>
        <taxon>Rhodophyta</taxon>
        <taxon>Compsopogonophyceae</taxon>
        <taxon>Compsopogonales</taxon>
        <taxon>Compsopogonaceae</taxon>
        <taxon>Compsopogon</taxon>
    </lineage>
</organism>
<dbReference type="InterPro" id="IPR003593">
    <property type="entry name" value="AAA+_ATPase"/>
</dbReference>
<comment type="subcellular location">
    <subcellularLocation>
        <location evidence="1">Vacuole membrane</location>
        <topology evidence="1">Multi-pass membrane protein</topology>
    </subcellularLocation>
</comment>
<evidence type="ECO:0000313" key="14">
    <source>
        <dbReference type="EMBL" id="CAD9228537.1"/>
    </source>
</evidence>
<dbReference type="SMART" id="SM00382">
    <property type="entry name" value="AAA"/>
    <property type="match status" value="2"/>
</dbReference>
<feature type="domain" description="ABC transporter" evidence="12">
    <location>
        <begin position="1022"/>
        <end position="1256"/>
    </location>
</feature>
<keyword evidence="5 11" id="KW-0812">Transmembrane</keyword>
<dbReference type="FunFam" id="1.20.1560.10:FF:000010">
    <property type="entry name" value="Multidrug resistance-associated ABC transporter"/>
    <property type="match status" value="1"/>
</dbReference>
<dbReference type="GO" id="GO:0005774">
    <property type="term" value="C:vacuolar membrane"/>
    <property type="evidence" value="ECO:0007669"/>
    <property type="project" value="UniProtKB-SubCell"/>
</dbReference>
<dbReference type="PANTHER" id="PTHR24223">
    <property type="entry name" value="ATP-BINDING CASSETTE SUB-FAMILY C"/>
    <property type="match status" value="1"/>
</dbReference>
<keyword evidence="7" id="KW-0547">Nucleotide-binding</keyword>
<proteinExistence type="predicted"/>
<feature type="domain" description="ABC transmembrane type-1" evidence="13">
    <location>
        <begin position="701"/>
        <end position="984"/>
    </location>
</feature>
<dbReference type="GO" id="GO:0140359">
    <property type="term" value="F:ABC-type transporter activity"/>
    <property type="evidence" value="ECO:0007669"/>
    <property type="project" value="InterPro"/>
</dbReference>
<feature type="transmembrane region" description="Helical" evidence="11">
    <location>
        <begin position="691"/>
        <end position="713"/>
    </location>
</feature>
<dbReference type="InterPro" id="IPR003439">
    <property type="entry name" value="ABC_transporter-like_ATP-bd"/>
</dbReference>
<evidence type="ECO:0000256" key="8">
    <source>
        <dbReference type="ARBA" id="ARBA00022840"/>
    </source>
</evidence>
<dbReference type="Pfam" id="PF00005">
    <property type="entry name" value="ABC_tran"/>
    <property type="match status" value="2"/>
</dbReference>
<protein>
    <recommendedName>
        <fullName evidence="2">Probable ATP-dependent transporter ycf16</fullName>
    </recommendedName>
</protein>
<dbReference type="SUPFAM" id="SSF90123">
    <property type="entry name" value="ABC transporter transmembrane region"/>
    <property type="match status" value="2"/>
</dbReference>
<dbReference type="Gene3D" id="3.40.50.300">
    <property type="entry name" value="P-loop containing nucleotide triphosphate hydrolases"/>
    <property type="match status" value="2"/>
</dbReference>
<feature type="transmembrane region" description="Helical" evidence="11">
    <location>
        <begin position="307"/>
        <end position="329"/>
    </location>
</feature>
<dbReference type="Gene3D" id="1.20.1560.10">
    <property type="entry name" value="ABC transporter type 1, transmembrane domain"/>
    <property type="match status" value="2"/>
</dbReference>
<feature type="transmembrane region" description="Helical" evidence="11">
    <location>
        <begin position="933"/>
        <end position="951"/>
    </location>
</feature>
<dbReference type="GO" id="GO:0000323">
    <property type="term" value="C:lytic vacuole"/>
    <property type="evidence" value="ECO:0007669"/>
    <property type="project" value="UniProtKB-ARBA"/>
</dbReference>
<dbReference type="InterPro" id="IPR050173">
    <property type="entry name" value="ABC_transporter_C-like"/>
</dbReference>
<dbReference type="CDD" id="cd03250">
    <property type="entry name" value="ABCC_MRP_domain1"/>
    <property type="match status" value="1"/>
</dbReference>
<dbReference type="PROSITE" id="PS50893">
    <property type="entry name" value="ABC_TRANSPORTER_2"/>
    <property type="match status" value="2"/>
</dbReference>
<evidence type="ECO:0000256" key="6">
    <source>
        <dbReference type="ARBA" id="ARBA00022737"/>
    </source>
</evidence>
<dbReference type="GO" id="GO:0005524">
    <property type="term" value="F:ATP binding"/>
    <property type="evidence" value="ECO:0007669"/>
    <property type="project" value="UniProtKB-KW"/>
</dbReference>
<dbReference type="Pfam" id="PF00664">
    <property type="entry name" value="ABC_membrane"/>
    <property type="match status" value="2"/>
</dbReference>
<evidence type="ECO:0000256" key="9">
    <source>
        <dbReference type="ARBA" id="ARBA00022989"/>
    </source>
</evidence>